<reference evidence="2 3" key="1">
    <citation type="journal article" date="2018" name="Proc. Natl. Acad. Sci. U.S.A.">
        <title>Linking secondary metabolites to gene clusters through genome sequencing of six diverse Aspergillus species.</title>
        <authorList>
            <person name="Kaerboelling I."/>
            <person name="Vesth T.C."/>
            <person name="Frisvad J.C."/>
            <person name="Nybo J.L."/>
            <person name="Theobald S."/>
            <person name="Kuo A."/>
            <person name="Bowyer P."/>
            <person name="Matsuda Y."/>
            <person name="Mondo S."/>
            <person name="Lyhne E.K."/>
            <person name="Kogle M.E."/>
            <person name="Clum A."/>
            <person name="Lipzen A."/>
            <person name="Salamov A."/>
            <person name="Ngan C.Y."/>
            <person name="Daum C."/>
            <person name="Chiniquy J."/>
            <person name="Barry K."/>
            <person name="LaButti K."/>
            <person name="Haridas S."/>
            <person name="Simmons B.A."/>
            <person name="Magnuson J.K."/>
            <person name="Mortensen U.H."/>
            <person name="Larsen T.O."/>
            <person name="Grigoriev I.V."/>
            <person name="Baker S.E."/>
            <person name="Andersen M.R."/>
        </authorList>
    </citation>
    <scope>NUCLEOTIDE SEQUENCE [LARGE SCALE GENOMIC DNA]</scope>
    <source>
        <strain evidence="2 3">IBT 24754</strain>
    </source>
</reference>
<feature type="transmembrane region" description="Helical" evidence="1">
    <location>
        <begin position="29"/>
        <end position="49"/>
    </location>
</feature>
<proteinExistence type="predicted"/>
<dbReference type="AlphaFoldDB" id="A0A2T5LN11"/>
<evidence type="ECO:0000313" key="3">
    <source>
        <dbReference type="Proteomes" id="UP000244073"/>
    </source>
</evidence>
<feature type="transmembrane region" description="Helical" evidence="1">
    <location>
        <begin position="55"/>
        <end position="78"/>
    </location>
</feature>
<dbReference type="GeneID" id="63809832"/>
<protein>
    <submittedName>
        <fullName evidence="2">Uncharacterized protein</fullName>
    </submittedName>
</protein>
<name>A0A2T5LN11_9EURO</name>
<dbReference type="VEuPathDB" id="FungiDB:P175DRAFT_0372111"/>
<dbReference type="EMBL" id="MSFN02000009">
    <property type="protein sequence ID" value="PTU17668.1"/>
    <property type="molecule type" value="Genomic_DNA"/>
</dbReference>
<sequence length="120" mass="14165">MVGVLSSRKSFFFFFHSCSNRSFFFPHTLFVQLIVLVYIHSYGSCVVYFGGSCEYLEMLVLSFSCSFSFFFFFSSSFINRCMDIRIQWRMVMQQEEKITRAFNKRLHVCISSMVLHLSST</sequence>
<dbReference type="RefSeq" id="XP_040749060.1">
    <property type="nucleotide sequence ID" value="XM_040892950.1"/>
</dbReference>
<keyword evidence="1" id="KW-0812">Transmembrane</keyword>
<organism evidence="2 3">
    <name type="scientific">Aspergillus ochraceoroseus IBT 24754</name>
    <dbReference type="NCBI Taxonomy" id="1392256"/>
    <lineage>
        <taxon>Eukaryota</taxon>
        <taxon>Fungi</taxon>
        <taxon>Dikarya</taxon>
        <taxon>Ascomycota</taxon>
        <taxon>Pezizomycotina</taxon>
        <taxon>Eurotiomycetes</taxon>
        <taxon>Eurotiomycetidae</taxon>
        <taxon>Eurotiales</taxon>
        <taxon>Aspergillaceae</taxon>
        <taxon>Aspergillus</taxon>
        <taxon>Aspergillus subgen. Nidulantes</taxon>
    </lineage>
</organism>
<evidence type="ECO:0000313" key="2">
    <source>
        <dbReference type="EMBL" id="PTU17668.1"/>
    </source>
</evidence>
<keyword evidence="1" id="KW-0472">Membrane</keyword>
<accession>A0A2T5LN11</accession>
<keyword evidence="1" id="KW-1133">Transmembrane helix</keyword>
<comment type="caution">
    <text evidence="2">The sequence shown here is derived from an EMBL/GenBank/DDBJ whole genome shotgun (WGS) entry which is preliminary data.</text>
</comment>
<evidence type="ECO:0000256" key="1">
    <source>
        <dbReference type="SAM" id="Phobius"/>
    </source>
</evidence>
<gene>
    <name evidence="2" type="ORF">P175DRAFT_0372111</name>
</gene>
<dbReference type="Proteomes" id="UP000244073">
    <property type="component" value="Unassembled WGS sequence"/>
</dbReference>